<evidence type="ECO:0000313" key="2">
    <source>
        <dbReference type="Proteomes" id="UP000680588"/>
    </source>
</evidence>
<gene>
    <name evidence="1" type="ORF">KG104_14545</name>
</gene>
<accession>A0A975PE36</accession>
<evidence type="ECO:0000313" key="1">
    <source>
        <dbReference type="EMBL" id="QWQ35673.1"/>
    </source>
</evidence>
<proteinExistence type="predicted"/>
<dbReference type="InterPro" id="IPR016181">
    <property type="entry name" value="Acyl_CoA_acyltransferase"/>
</dbReference>
<organism evidence="1 2">
    <name type="scientific">Arthrobacter sunyaminii</name>
    <dbReference type="NCBI Taxonomy" id="2816859"/>
    <lineage>
        <taxon>Bacteria</taxon>
        <taxon>Bacillati</taxon>
        <taxon>Actinomycetota</taxon>
        <taxon>Actinomycetes</taxon>
        <taxon>Micrococcales</taxon>
        <taxon>Micrococcaceae</taxon>
        <taxon>Arthrobacter</taxon>
    </lineage>
</organism>
<protein>
    <submittedName>
        <fullName evidence="1">GNAT family N-acetyltransferase</fullName>
    </submittedName>
</protein>
<dbReference type="RefSeq" id="WP_104052771.1">
    <property type="nucleotide sequence ID" value="NZ_CP076456.1"/>
</dbReference>
<dbReference type="KEGG" id="asun:KG104_14545"/>
<sequence>MNLDPGTIAIIQLAWSRRLGLADDALSAAGDGTRIYSVQDESRSVSFMRLFGREVFCGPEWAARRARGKSAAELSRQTSLAGLSVEYGGRTVGSEHLCFADAFPEPMEPAEELAVSEDPEIAVQLERLCPPDDVAEAGLAGKEALFIVVDDSAEVPVPLAGAGYNIRDGILADISTLTAPSSRRHGLGRYVTSIAVEESMAAGLIPQYRTPLDNIGAARTAAGAGFLAVGIRSEVQLTA</sequence>
<reference evidence="1" key="1">
    <citation type="submission" date="2021-06" db="EMBL/GenBank/DDBJ databases">
        <title>Novel species in genus Arthrobacter.</title>
        <authorList>
            <person name="Zhang G."/>
        </authorList>
    </citation>
    <scope>NUCLEOTIDE SEQUENCE</scope>
    <source>
        <strain evidence="1">Zg-ZUI122</strain>
    </source>
</reference>
<keyword evidence="2" id="KW-1185">Reference proteome</keyword>
<dbReference type="EMBL" id="CP076456">
    <property type="protein sequence ID" value="QWQ35673.1"/>
    <property type="molecule type" value="Genomic_DNA"/>
</dbReference>
<name>A0A975PE36_9MICC</name>
<dbReference type="SUPFAM" id="SSF55729">
    <property type="entry name" value="Acyl-CoA N-acyltransferases (Nat)"/>
    <property type="match status" value="1"/>
</dbReference>
<dbReference type="Proteomes" id="UP000680588">
    <property type="component" value="Chromosome"/>
</dbReference>
<dbReference type="Gene3D" id="3.40.630.30">
    <property type="match status" value="1"/>
</dbReference>
<dbReference type="AlphaFoldDB" id="A0A975PE36"/>